<comment type="caution">
    <text evidence="1">The sequence shown here is derived from an EMBL/GenBank/DDBJ whole genome shotgun (WGS) entry which is preliminary data.</text>
</comment>
<evidence type="ECO:0000313" key="1">
    <source>
        <dbReference type="EMBL" id="OWR54846.1"/>
    </source>
</evidence>
<accession>A0A212FM93</accession>
<gene>
    <name evidence="1" type="ORF">KGM_207135</name>
</gene>
<proteinExistence type="predicted"/>
<dbReference type="AlphaFoldDB" id="A0A212FM93"/>
<dbReference type="OrthoDB" id="206796at2759"/>
<dbReference type="FunCoup" id="A0A212FM93">
    <property type="interactions" value="80"/>
</dbReference>
<dbReference type="eggNOG" id="KOG4621">
    <property type="taxonomic scope" value="Eukaryota"/>
</dbReference>
<dbReference type="Pfam" id="PF09778">
    <property type="entry name" value="Guanylate_cyc_2"/>
    <property type="match status" value="1"/>
</dbReference>
<evidence type="ECO:0000313" key="2">
    <source>
        <dbReference type="Proteomes" id="UP000007151"/>
    </source>
</evidence>
<sequence>MVKFVKCNIPHIKQRFDWDCGIACVLMLLSEKQRNYFSKHFLEICQQEGFGTNTWTIDISYLLKRFEVNHRLYTTRRAPNCKAGSSGKKLTVNDADRIKNRFAKAVANNIIIIDGALSIKALIEHVATTGPALVLVDEALLSCDLCKHNKLSSEIRRVFGGRYRGHYVLVVEVVGFRRGDYKLLYRDPARSASVCATTPRRLNAARLVPYTDCDVILIDNKY</sequence>
<reference evidence="1 2" key="1">
    <citation type="journal article" date="2011" name="Cell">
        <title>The monarch butterfly genome yields insights into long-distance migration.</title>
        <authorList>
            <person name="Zhan S."/>
            <person name="Merlin C."/>
            <person name="Boore J.L."/>
            <person name="Reppert S.M."/>
        </authorList>
    </citation>
    <scope>NUCLEOTIDE SEQUENCE [LARGE SCALE GENOMIC DNA]</scope>
    <source>
        <strain evidence="1">F-2</strain>
    </source>
</reference>
<name>A0A212FM93_DANPL</name>
<dbReference type="Proteomes" id="UP000007151">
    <property type="component" value="Unassembled WGS sequence"/>
</dbReference>
<dbReference type="PANTHER" id="PTHR31400:SF1">
    <property type="entry name" value="PROTEIN GUCD1"/>
    <property type="match status" value="1"/>
</dbReference>
<dbReference type="InterPro" id="IPR018616">
    <property type="entry name" value="GUCD1"/>
</dbReference>
<dbReference type="PANTHER" id="PTHR31400">
    <property type="entry name" value="GUANYLYL CYCLASE DOMAIN CONTAINING PROTEIN 1 GUCD1"/>
    <property type="match status" value="1"/>
</dbReference>
<protein>
    <submittedName>
        <fullName evidence="1">Uncharacterized protein</fullName>
    </submittedName>
</protein>
<dbReference type="KEGG" id="dpl:KGM_207135"/>
<dbReference type="EMBL" id="AGBW02007654">
    <property type="protein sequence ID" value="OWR54846.1"/>
    <property type="molecule type" value="Genomic_DNA"/>
</dbReference>
<organism evidence="1 2">
    <name type="scientific">Danaus plexippus plexippus</name>
    <dbReference type="NCBI Taxonomy" id="278856"/>
    <lineage>
        <taxon>Eukaryota</taxon>
        <taxon>Metazoa</taxon>
        <taxon>Ecdysozoa</taxon>
        <taxon>Arthropoda</taxon>
        <taxon>Hexapoda</taxon>
        <taxon>Insecta</taxon>
        <taxon>Pterygota</taxon>
        <taxon>Neoptera</taxon>
        <taxon>Endopterygota</taxon>
        <taxon>Lepidoptera</taxon>
        <taxon>Glossata</taxon>
        <taxon>Ditrysia</taxon>
        <taxon>Papilionoidea</taxon>
        <taxon>Nymphalidae</taxon>
        <taxon>Danainae</taxon>
        <taxon>Danaini</taxon>
        <taxon>Danaina</taxon>
        <taxon>Danaus</taxon>
        <taxon>Danaus</taxon>
    </lineage>
</organism>
<keyword evidence="2" id="KW-1185">Reference proteome</keyword>